<gene>
    <name evidence="1" type="ORF">BcepSauron_162</name>
</gene>
<dbReference type="Proteomes" id="UP000301424">
    <property type="component" value="Segment"/>
</dbReference>
<sequence>MSEAQKQPVIAVHLKNGQTVIARYAGENDKQLGLDKPFELHAVPGVGPNGATGVMLTPYLSNHKVFGALDEFPMPHDMVLFVRQCPEDLIASYVTKTTGIKVPTSRIVGA</sequence>
<name>A0A482MMQ0_9CAUD</name>
<organism evidence="1 2">
    <name type="scientific">Burkholderia phage BcepSauron</name>
    <dbReference type="NCBI Taxonomy" id="2530033"/>
    <lineage>
        <taxon>Viruses</taxon>
        <taxon>Duplodnaviria</taxon>
        <taxon>Heunggongvirae</taxon>
        <taxon>Uroviricota</taxon>
        <taxon>Caudoviricetes</taxon>
        <taxon>Sarumanvirus</taxon>
        <taxon>Sarumanvirus bcepsauron</taxon>
    </lineage>
</organism>
<reference evidence="1 2" key="1">
    <citation type="submission" date="2019-02" db="EMBL/GenBank/DDBJ databases">
        <title>Complete genome sequence of Burkholderia cenocepacia phage BcepSauron.</title>
        <authorList>
            <person name="Park K."/>
            <person name="Gonzalez C."/>
            <person name="Liu M."/>
            <person name="Gill J."/>
        </authorList>
    </citation>
    <scope>NUCLEOTIDE SEQUENCE [LARGE SCALE GENOMIC DNA]</scope>
</reference>
<protein>
    <submittedName>
        <fullName evidence="1">Uncharacterized protein</fullName>
    </submittedName>
</protein>
<dbReference type="EMBL" id="MK552141">
    <property type="protein sequence ID" value="QBQ74542.1"/>
    <property type="molecule type" value="Genomic_DNA"/>
</dbReference>
<evidence type="ECO:0000313" key="1">
    <source>
        <dbReference type="EMBL" id="QBQ74542.1"/>
    </source>
</evidence>
<evidence type="ECO:0000313" key="2">
    <source>
        <dbReference type="Proteomes" id="UP000301424"/>
    </source>
</evidence>
<accession>A0A482MMQ0</accession>
<proteinExistence type="predicted"/>
<dbReference type="Gene3D" id="2.30.30.100">
    <property type="match status" value="1"/>
</dbReference>
<keyword evidence="2" id="KW-1185">Reference proteome</keyword>